<dbReference type="AlphaFoldDB" id="X0WK73"/>
<evidence type="ECO:0000256" key="1">
    <source>
        <dbReference type="ARBA" id="ARBA00022490"/>
    </source>
</evidence>
<dbReference type="Gene3D" id="3.90.550.10">
    <property type="entry name" value="Spore Coat Polysaccharide Biosynthesis Protein SpsA, Chain A"/>
    <property type="match status" value="1"/>
</dbReference>
<keyword evidence="3" id="KW-0479">Metal-binding</keyword>
<feature type="non-terminal residue" evidence="9">
    <location>
        <position position="1"/>
    </location>
</feature>
<organism evidence="9">
    <name type="scientific">marine sediment metagenome</name>
    <dbReference type="NCBI Taxonomy" id="412755"/>
    <lineage>
        <taxon>unclassified sequences</taxon>
        <taxon>metagenomes</taxon>
        <taxon>ecological metagenomes</taxon>
    </lineage>
</organism>
<protein>
    <recommendedName>
        <fullName evidence="8">MobA-like NTP transferase domain-containing protein</fullName>
    </recommendedName>
</protein>
<dbReference type="SUPFAM" id="SSF53448">
    <property type="entry name" value="Nucleotide-diphospho-sugar transferases"/>
    <property type="match status" value="1"/>
</dbReference>
<dbReference type="GO" id="GO:0016779">
    <property type="term" value="F:nucleotidyltransferase activity"/>
    <property type="evidence" value="ECO:0007669"/>
    <property type="project" value="TreeGrafter"/>
</dbReference>
<dbReference type="GO" id="GO:0006777">
    <property type="term" value="P:Mo-molybdopterin cofactor biosynthetic process"/>
    <property type="evidence" value="ECO:0007669"/>
    <property type="project" value="UniProtKB-KW"/>
</dbReference>
<evidence type="ECO:0000256" key="3">
    <source>
        <dbReference type="ARBA" id="ARBA00022723"/>
    </source>
</evidence>
<evidence type="ECO:0000256" key="7">
    <source>
        <dbReference type="ARBA" id="ARBA00023150"/>
    </source>
</evidence>
<keyword evidence="4" id="KW-0547">Nucleotide-binding</keyword>
<accession>X0WK73</accession>
<dbReference type="InterPro" id="IPR025877">
    <property type="entry name" value="MobA-like_NTP_Trfase"/>
</dbReference>
<dbReference type="PANTHER" id="PTHR19136:SF81">
    <property type="entry name" value="MOLYBDENUM COFACTOR GUANYLYLTRANSFERASE"/>
    <property type="match status" value="1"/>
</dbReference>
<comment type="caution">
    <text evidence="9">The sequence shown here is derived from an EMBL/GenBank/DDBJ whole genome shotgun (WGS) entry which is preliminary data.</text>
</comment>
<evidence type="ECO:0000256" key="5">
    <source>
        <dbReference type="ARBA" id="ARBA00022842"/>
    </source>
</evidence>
<gene>
    <name evidence="9" type="ORF">S01H1_57225</name>
</gene>
<keyword evidence="6" id="KW-0342">GTP-binding</keyword>
<dbReference type="GO" id="GO:0005525">
    <property type="term" value="F:GTP binding"/>
    <property type="evidence" value="ECO:0007669"/>
    <property type="project" value="UniProtKB-KW"/>
</dbReference>
<dbReference type="CDD" id="cd02503">
    <property type="entry name" value="MobA"/>
    <property type="match status" value="1"/>
</dbReference>
<name>X0WK73_9ZZZZ</name>
<dbReference type="InterPro" id="IPR029044">
    <property type="entry name" value="Nucleotide-diphossugar_trans"/>
</dbReference>
<keyword evidence="5" id="KW-0460">Magnesium</keyword>
<proteinExistence type="predicted"/>
<dbReference type="InterPro" id="IPR013482">
    <property type="entry name" value="Molybde_CF_guanTrfase"/>
</dbReference>
<evidence type="ECO:0000259" key="8">
    <source>
        <dbReference type="Pfam" id="PF12804"/>
    </source>
</evidence>
<dbReference type="PANTHER" id="PTHR19136">
    <property type="entry name" value="MOLYBDENUM COFACTOR GUANYLYLTRANSFERASE"/>
    <property type="match status" value="1"/>
</dbReference>
<dbReference type="EMBL" id="BARS01037314">
    <property type="protein sequence ID" value="GAG24903.1"/>
    <property type="molecule type" value="Genomic_DNA"/>
</dbReference>
<evidence type="ECO:0000256" key="4">
    <source>
        <dbReference type="ARBA" id="ARBA00022741"/>
    </source>
</evidence>
<evidence type="ECO:0000256" key="6">
    <source>
        <dbReference type="ARBA" id="ARBA00023134"/>
    </source>
</evidence>
<keyword evidence="1" id="KW-0963">Cytoplasm</keyword>
<dbReference type="GO" id="GO:0046872">
    <property type="term" value="F:metal ion binding"/>
    <property type="evidence" value="ECO:0007669"/>
    <property type="project" value="UniProtKB-KW"/>
</dbReference>
<evidence type="ECO:0000256" key="2">
    <source>
        <dbReference type="ARBA" id="ARBA00022679"/>
    </source>
</evidence>
<feature type="domain" description="MobA-like NTP transferase" evidence="8">
    <location>
        <begin position="1"/>
        <end position="79"/>
    </location>
</feature>
<keyword evidence="2" id="KW-0808">Transferase</keyword>
<keyword evidence="7" id="KW-0501">Molybdenum cofactor biosynthesis</keyword>
<evidence type="ECO:0000313" key="9">
    <source>
        <dbReference type="EMBL" id="GAG24903.1"/>
    </source>
</evidence>
<reference evidence="9" key="1">
    <citation type="journal article" date="2014" name="Front. Microbiol.">
        <title>High frequency of phylogenetically diverse reductive dehalogenase-homologous genes in deep subseafloor sedimentary metagenomes.</title>
        <authorList>
            <person name="Kawai M."/>
            <person name="Futagami T."/>
            <person name="Toyoda A."/>
            <person name="Takaki Y."/>
            <person name="Nishi S."/>
            <person name="Hori S."/>
            <person name="Arai W."/>
            <person name="Tsubouchi T."/>
            <person name="Morono Y."/>
            <person name="Uchiyama I."/>
            <person name="Ito T."/>
            <person name="Fujiyama A."/>
            <person name="Inagaki F."/>
            <person name="Takami H."/>
        </authorList>
    </citation>
    <scope>NUCLEOTIDE SEQUENCE</scope>
    <source>
        <strain evidence="9">Expedition CK06-06</strain>
    </source>
</reference>
<dbReference type="Pfam" id="PF12804">
    <property type="entry name" value="NTP_transf_3"/>
    <property type="match status" value="1"/>
</dbReference>
<sequence>KGALGGIYTGLVYSTSFHNLAVACDMPFLNLDLLHYMIDLSPDFDVVMPRIGELKEPLHAVYTKNCLLPMERLLNEGNLKITDLLDLVRVRYVEKGEIDRFDPEHLSFFNINTRADLERARMLASQENTQRNCVGRRHEEG</sequence>